<dbReference type="InParanoid" id="A0A0C3FYF1"/>
<evidence type="ECO:0000313" key="3">
    <source>
        <dbReference type="EMBL" id="KIM83251.1"/>
    </source>
</evidence>
<evidence type="ECO:0000313" key="4">
    <source>
        <dbReference type="Proteomes" id="UP000054166"/>
    </source>
</evidence>
<dbReference type="SUPFAM" id="SSF50729">
    <property type="entry name" value="PH domain-like"/>
    <property type="match status" value="1"/>
</dbReference>
<organism evidence="3 4">
    <name type="scientific">Piloderma croceum (strain F 1598)</name>
    <dbReference type="NCBI Taxonomy" id="765440"/>
    <lineage>
        <taxon>Eukaryota</taxon>
        <taxon>Fungi</taxon>
        <taxon>Dikarya</taxon>
        <taxon>Basidiomycota</taxon>
        <taxon>Agaricomycotina</taxon>
        <taxon>Agaricomycetes</taxon>
        <taxon>Agaricomycetidae</taxon>
        <taxon>Atheliales</taxon>
        <taxon>Atheliaceae</taxon>
        <taxon>Piloderma</taxon>
    </lineage>
</organism>
<dbReference type="SMART" id="SM00233">
    <property type="entry name" value="PH"/>
    <property type="match status" value="1"/>
</dbReference>
<dbReference type="STRING" id="765440.A0A0C3FYF1"/>
<dbReference type="InterPro" id="IPR001849">
    <property type="entry name" value="PH_domain"/>
</dbReference>
<feature type="compositionally biased region" description="Polar residues" evidence="1">
    <location>
        <begin position="453"/>
        <end position="483"/>
    </location>
</feature>
<feature type="region of interest" description="Disordered" evidence="1">
    <location>
        <begin position="54"/>
        <end position="103"/>
    </location>
</feature>
<proteinExistence type="predicted"/>
<feature type="compositionally biased region" description="Polar residues" evidence="1">
    <location>
        <begin position="506"/>
        <end position="515"/>
    </location>
</feature>
<dbReference type="AlphaFoldDB" id="A0A0C3FYF1"/>
<feature type="compositionally biased region" description="Low complexity" evidence="1">
    <location>
        <begin position="553"/>
        <end position="562"/>
    </location>
</feature>
<name>A0A0C3FYF1_PILCF</name>
<dbReference type="HOGENOM" id="CLU_011049_0_0_1"/>
<evidence type="ECO:0000259" key="2">
    <source>
        <dbReference type="SMART" id="SM00233"/>
    </source>
</evidence>
<gene>
    <name evidence="3" type="ORF">PILCRDRAFT_437832</name>
</gene>
<sequence length="1054" mass="116429">MSSTGESSAFFFMHSRAATRASTVASSLLPPMSEIGPSKYPCPDMTGLRRLNTGRKVKNAPHIRSGSPHTTSSRSARSRSPLEYGPEPFEEYCSPTRSATSGLTDLQRHRSTKQLINRYEAMEISALPSRSPRTPVRETARTTAAVSPAHVRTSLAFSSGMKNKKTSPMRHSFRNFLSVFTKNKPSIKEETSWAPTTKPVDVIHHTTPQTSSDDPFIVPNIITKDLRAEKIACNTPTALRSGSLLYLFQCSTNPLASLILPVWTSCTATLHRKHILITWLSPHGNPSTHVIDLTSCTDVRSLALSQISADEQALLPDKGAGLKVFDIQFEGNQKEKFACSSVQDRAGWVSAIWNAILQTQEEVEGDTICKQPNNSDFPGALTIVTRLPTPSLSATTPVFDIANAQTTPSTLRINLCTSVYSDRSLPPTPTSLTTTRPGSPLPERLSLHDSPRSRSPLSGTTSRTVSPSHLSPGTRSWSKSPSITNLGHLSMVKQRLAQIENDHSRSPTSSLTPSHKSTRTRELSPLSPTSTRTAFGGAGNWQRPHSLRHDAGSNASVSSKSSPIVDNCGPREVHPRPKVESEHEFFERPPSHLYSSSVDPQLDESSEVSRGLDALSKEAVPTGNASNNEFKEIQDKLYDIRRQVNSKAGDPPVGIVQTLAEMRAQLKSDLPEMMARLQEIKAIHEGSDLIADSLPGNAVNNIGRSIDIRTLPIDLSDILAKLDKLLSIRQPDEDKRKQITTSPSTQAERELRSTQALELSAQVRTHTELLRAIYLTIFQKVNELLSRAKSGEAQQSAQSEQQADNNRYLNELNAWLETFVNSETSQIQMVALGVQRLCEELGCSNERQKPPGVLADVGRKSGILADVQQLLLENKNRDQHIGALRAAVNGLADVVHEDVRQNAEARNAMTIQSIMDLINRQRHEHDHMLMGISTKLTNEIRGERLRFVDAMKEATEINVQAHVEQFKKELTREVLVMTQDVGRLHKERQAIEQQIADLFAFYSKQKQSSPKPTARRGPSQPLAQFQQNVAPPPPSGRRSSQRRPLPNPLNPWNQ</sequence>
<dbReference type="Proteomes" id="UP000054166">
    <property type="component" value="Unassembled WGS sequence"/>
</dbReference>
<feature type="region of interest" description="Disordered" evidence="1">
    <location>
        <begin position="1006"/>
        <end position="1054"/>
    </location>
</feature>
<feature type="domain" description="PH" evidence="2">
    <location>
        <begin position="238"/>
        <end position="359"/>
    </location>
</feature>
<reference evidence="4" key="2">
    <citation type="submission" date="2015-01" db="EMBL/GenBank/DDBJ databases">
        <title>Evolutionary Origins and Diversification of the Mycorrhizal Mutualists.</title>
        <authorList>
            <consortium name="DOE Joint Genome Institute"/>
            <consortium name="Mycorrhizal Genomics Consortium"/>
            <person name="Kohler A."/>
            <person name="Kuo A."/>
            <person name="Nagy L.G."/>
            <person name="Floudas D."/>
            <person name="Copeland A."/>
            <person name="Barry K.W."/>
            <person name="Cichocki N."/>
            <person name="Veneault-Fourrey C."/>
            <person name="LaButti K."/>
            <person name="Lindquist E.A."/>
            <person name="Lipzen A."/>
            <person name="Lundell T."/>
            <person name="Morin E."/>
            <person name="Murat C."/>
            <person name="Riley R."/>
            <person name="Ohm R."/>
            <person name="Sun H."/>
            <person name="Tunlid A."/>
            <person name="Henrissat B."/>
            <person name="Grigoriev I.V."/>
            <person name="Hibbett D.S."/>
            <person name="Martin F."/>
        </authorList>
    </citation>
    <scope>NUCLEOTIDE SEQUENCE [LARGE SCALE GENOMIC DNA]</scope>
    <source>
        <strain evidence="4">F 1598</strain>
    </source>
</reference>
<feature type="region of interest" description="Disordered" evidence="1">
    <location>
        <begin position="424"/>
        <end position="483"/>
    </location>
</feature>
<accession>A0A0C3FYF1</accession>
<keyword evidence="4" id="KW-1185">Reference proteome</keyword>
<feature type="compositionally biased region" description="Pro residues" evidence="1">
    <location>
        <begin position="1045"/>
        <end position="1054"/>
    </location>
</feature>
<protein>
    <recommendedName>
        <fullName evidence="2">PH domain-containing protein</fullName>
    </recommendedName>
</protein>
<feature type="compositionally biased region" description="Basic and acidic residues" evidence="1">
    <location>
        <begin position="569"/>
        <end position="590"/>
    </location>
</feature>
<dbReference type="EMBL" id="KN832991">
    <property type="protein sequence ID" value="KIM83251.1"/>
    <property type="molecule type" value="Genomic_DNA"/>
</dbReference>
<evidence type="ECO:0000256" key="1">
    <source>
        <dbReference type="SAM" id="MobiDB-lite"/>
    </source>
</evidence>
<reference evidence="3 4" key="1">
    <citation type="submission" date="2014-04" db="EMBL/GenBank/DDBJ databases">
        <authorList>
            <consortium name="DOE Joint Genome Institute"/>
            <person name="Kuo A."/>
            <person name="Tarkka M."/>
            <person name="Buscot F."/>
            <person name="Kohler A."/>
            <person name="Nagy L.G."/>
            <person name="Floudas D."/>
            <person name="Copeland A."/>
            <person name="Barry K.W."/>
            <person name="Cichocki N."/>
            <person name="Veneault-Fourrey C."/>
            <person name="LaButti K."/>
            <person name="Lindquist E.A."/>
            <person name="Lipzen A."/>
            <person name="Lundell T."/>
            <person name="Morin E."/>
            <person name="Murat C."/>
            <person name="Sun H."/>
            <person name="Tunlid A."/>
            <person name="Henrissat B."/>
            <person name="Grigoriev I.V."/>
            <person name="Hibbett D.S."/>
            <person name="Martin F."/>
            <person name="Nordberg H.P."/>
            <person name="Cantor M.N."/>
            <person name="Hua S.X."/>
        </authorList>
    </citation>
    <scope>NUCLEOTIDE SEQUENCE [LARGE SCALE GENOMIC DNA]</scope>
    <source>
        <strain evidence="3 4">F 1598</strain>
    </source>
</reference>
<feature type="compositionally biased region" description="Low complexity" evidence="1">
    <location>
        <begin position="430"/>
        <end position="442"/>
    </location>
</feature>
<feature type="region of interest" description="Disordered" evidence="1">
    <location>
        <begin position="500"/>
        <end position="606"/>
    </location>
</feature>
<dbReference type="OrthoDB" id="2261329at2759"/>